<reference evidence="1 2" key="1">
    <citation type="submission" date="2019-02" db="EMBL/GenBank/DDBJ databases">
        <title>Deep-cultivation of Planctomycetes and their phenomic and genomic characterization uncovers novel biology.</title>
        <authorList>
            <person name="Wiegand S."/>
            <person name="Jogler M."/>
            <person name="Boedeker C."/>
            <person name="Pinto D."/>
            <person name="Vollmers J."/>
            <person name="Rivas-Marin E."/>
            <person name="Kohn T."/>
            <person name="Peeters S.H."/>
            <person name="Heuer A."/>
            <person name="Rast P."/>
            <person name="Oberbeckmann S."/>
            <person name="Bunk B."/>
            <person name="Jeske O."/>
            <person name="Meyerdierks A."/>
            <person name="Storesund J.E."/>
            <person name="Kallscheuer N."/>
            <person name="Luecker S."/>
            <person name="Lage O.M."/>
            <person name="Pohl T."/>
            <person name="Merkel B.J."/>
            <person name="Hornburger P."/>
            <person name="Mueller R.-W."/>
            <person name="Bruemmer F."/>
            <person name="Labrenz M."/>
            <person name="Spormann A.M."/>
            <person name="Op Den Camp H."/>
            <person name="Overmann J."/>
            <person name="Amann R."/>
            <person name="Jetten M.S.M."/>
            <person name="Mascher T."/>
            <person name="Medema M.H."/>
            <person name="Devos D.P."/>
            <person name="Kaster A.-K."/>
            <person name="Ovreas L."/>
            <person name="Rohde M."/>
            <person name="Galperin M.Y."/>
            <person name="Jogler C."/>
        </authorList>
    </citation>
    <scope>NUCLEOTIDE SEQUENCE [LARGE SCALE GENOMIC DNA]</scope>
    <source>
        <strain evidence="1 2">Pla52o</strain>
    </source>
</reference>
<sequence>MSVQDTASLGGMLAQSLAFLASCFHGAKGRRRLAVDGADGSADRAAHRRPGLVAQTLPRRMTTKR</sequence>
<organism evidence="1 2">
    <name type="scientific">Novipirellula galeiformis</name>
    <dbReference type="NCBI Taxonomy" id="2528004"/>
    <lineage>
        <taxon>Bacteria</taxon>
        <taxon>Pseudomonadati</taxon>
        <taxon>Planctomycetota</taxon>
        <taxon>Planctomycetia</taxon>
        <taxon>Pirellulales</taxon>
        <taxon>Pirellulaceae</taxon>
        <taxon>Novipirellula</taxon>
    </lineage>
</organism>
<gene>
    <name evidence="1" type="ORF">Pla52o_43800</name>
</gene>
<protein>
    <submittedName>
        <fullName evidence="1">Uncharacterized protein</fullName>
    </submittedName>
</protein>
<comment type="caution">
    <text evidence="1">The sequence shown here is derived from an EMBL/GenBank/DDBJ whole genome shotgun (WGS) entry which is preliminary data.</text>
</comment>
<dbReference type="AlphaFoldDB" id="A0A5C6C8L0"/>
<dbReference type="EMBL" id="SJPT01000008">
    <property type="protein sequence ID" value="TWU20502.1"/>
    <property type="molecule type" value="Genomic_DNA"/>
</dbReference>
<dbReference type="Proteomes" id="UP000316304">
    <property type="component" value="Unassembled WGS sequence"/>
</dbReference>
<evidence type="ECO:0000313" key="2">
    <source>
        <dbReference type="Proteomes" id="UP000316304"/>
    </source>
</evidence>
<name>A0A5C6C8L0_9BACT</name>
<evidence type="ECO:0000313" key="1">
    <source>
        <dbReference type="EMBL" id="TWU20502.1"/>
    </source>
</evidence>
<proteinExistence type="predicted"/>
<keyword evidence="2" id="KW-1185">Reference proteome</keyword>
<accession>A0A5C6C8L0</accession>